<proteinExistence type="predicted"/>
<evidence type="ECO:0000313" key="2">
    <source>
        <dbReference type="Proteomes" id="UP000659124"/>
    </source>
</evidence>
<evidence type="ECO:0000313" key="1">
    <source>
        <dbReference type="EMBL" id="MBC9929915.1"/>
    </source>
</evidence>
<evidence type="ECO:0008006" key="3">
    <source>
        <dbReference type="Google" id="ProtNLM"/>
    </source>
</evidence>
<dbReference type="InterPro" id="IPR011990">
    <property type="entry name" value="TPR-like_helical_dom_sf"/>
</dbReference>
<dbReference type="Gene3D" id="1.25.40.10">
    <property type="entry name" value="Tetratricopeptide repeat domain"/>
    <property type="match status" value="1"/>
</dbReference>
<comment type="caution">
    <text evidence="1">The sequence shown here is derived from an EMBL/GenBank/DDBJ whole genome shotgun (WGS) entry which is preliminary data.</text>
</comment>
<dbReference type="Proteomes" id="UP000659124">
    <property type="component" value="Unassembled WGS sequence"/>
</dbReference>
<protein>
    <recommendedName>
        <fullName evidence="3">Tetratricopeptide repeat protein</fullName>
    </recommendedName>
</protein>
<keyword evidence="2" id="KW-1185">Reference proteome</keyword>
<dbReference type="InterPro" id="IPR006994">
    <property type="entry name" value="TCF25/Rqc1"/>
</dbReference>
<accession>A0ABR7THE4</accession>
<dbReference type="EMBL" id="JACVFC010000001">
    <property type="protein sequence ID" value="MBC9929915.1"/>
    <property type="molecule type" value="Genomic_DNA"/>
</dbReference>
<dbReference type="RefSeq" id="WP_188087005.1">
    <property type="nucleotide sequence ID" value="NZ_JACVFC010000001.1"/>
</dbReference>
<name>A0ABR7THE4_9BACT</name>
<gene>
    <name evidence="1" type="ORF">ICL07_05965</name>
</gene>
<organism evidence="1 2">
    <name type="scientific">Chitinophaga qingshengii</name>
    <dbReference type="NCBI Taxonomy" id="1569794"/>
    <lineage>
        <taxon>Bacteria</taxon>
        <taxon>Pseudomonadati</taxon>
        <taxon>Bacteroidota</taxon>
        <taxon>Chitinophagia</taxon>
        <taxon>Chitinophagales</taxon>
        <taxon>Chitinophagaceae</taxon>
        <taxon>Chitinophaga</taxon>
    </lineage>
</organism>
<dbReference type="Pfam" id="PF04910">
    <property type="entry name" value="Tcf25"/>
    <property type="match status" value="1"/>
</dbReference>
<reference evidence="1 2" key="1">
    <citation type="submission" date="2020-09" db="EMBL/GenBank/DDBJ databases">
        <title>Genome sequences of type strains of Chitinophaga qingshengii and Chitinophaga varians.</title>
        <authorList>
            <person name="Kittiwongwattana C."/>
        </authorList>
    </citation>
    <scope>NUCLEOTIDE SEQUENCE [LARGE SCALE GENOMIC DNA]</scope>
    <source>
        <strain evidence="1 2">JCM 30026</strain>
    </source>
</reference>
<sequence length="284" mass="33063">MAGLPYFTKQNDTWIFHQPSVLISYHQELLYAMDIMHTRLLTAERIFRKIITACGHNHIDALLSLAVILNRTGRHIEGNALIHRAHLICMEALPGNFIPGTDAIYWSILENRPFLRAMHAVIAEYIREKQYERALEKIDFLLKVNQPDDTRAAVLAPVCYMHLQQYREYLAWYEQQPVENHTLEQIFFSFLALYKLGLTVQAGERFLEARQAYPHMAAELLKSSHQFPADEFSAYQAQIPPGSRQEAFVCWLAAKDLWQQEKGLKKFIRTILKEPAGYFRSERI</sequence>